<sequence>MSGAVPATIPDPGARLLEAPRGLTSRITAPAVLPVAGSRPRSLSGIEARPSDASSCWLIVEASPWGLSGATLAVPCRSAPHVPRVVTSLQMALQQAVLALLDGSAAVRLLRYGRDRDSRASPRHAHAPAARSLGKSGEPTIHCPPASGRSRPSTSTTRAPWRRPAPSPSGLDTLPAFGDGGD</sequence>
<evidence type="ECO:0000313" key="3">
    <source>
        <dbReference type="Proteomes" id="UP000479190"/>
    </source>
</evidence>
<reference evidence="2 3" key="1">
    <citation type="submission" date="2020-02" db="EMBL/GenBank/DDBJ databases">
        <authorList>
            <person name="Ferguson B K."/>
        </authorList>
    </citation>
    <scope>NUCLEOTIDE SEQUENCE [LARGE SCALE GENOMIC DNA]</scope>
</reference>
<gene>
    <name evidence="2" type="ORF">TBRA_LOCUS2399</name>
</gene>
<evidence type="ECO:0000313" key="2">
    <source>
        <dbReference type="EMBL" id="CAB0030397.1"/>
    </source>
</evidence>
<name>A0A6H5I5S6_9HYME</name>
<evidence type="ECO:0000256" key="1">
    <source>
        <dbReference type="SAM" id="MobiDB-lite"/>
    </source>
</evidence>
<organism evidence="2 3">
    <name type="scientific">Trichogramma brassicae</name>
    <dbReference type="NCBI Taxonomy" id="86971"/>
    <lineage>
        <taxon>Eukaryota</taxon>
        <taxon>Metazoa</taxon>
        <taxon>Ecdysozoa</taxon>
        <taxon>Arthropoda</taxon>
        <taxon>Hexapoda</taxon>
        <taxon>Insecta</taxon>
        <taxon>Pterygota</taxon>
        <taxon>Neoptera</taxon>
        <taxon>Endopterygota</taxon>
        <taxon>Hymenoptera</taxon>
        <taxon>Apocrita</taxon>
        <taxon>Proctotrupomorpha</taxon>
        <taxon>Chalcidoidea</taxon>
        <taxon>Trichogrammatidae</taxon>
        <taxon>Trichogramma</taxon>
    </lineage>
</organism>
<dbReference type="Proteomes" id="UP000479190">
    <property type="component" value="Unassembled WGS sequence"/>
</dbReference>
<accession>A0A6H5I5S6</accession>
<dbReference type="EMBL" id="CADCXV010000470">
    <property type="protein sequence ID" value="CAB0030397.1"/>
    <property type="molecule type" value="Genomic_DNA"/>
</dbReference>
<proteinExistence type="predicted"/>
<dbReference type="AlphaFoldDB" id="A0A6H5I5S6"/>
<feature type="region of interest" description="Disordered" evidence="1">
    <location>
        <begin position="116"/>
        <end position="182"/>
    </location>
</feature>
<keyword evidence="3" id="KW-1185">Reference proteome</keyword>
<feature type="compositionally biased region" description="Low complexity" evidence="1">
    <location>
        <begin position="144"/>
        <end position="164"/>
    </location>
</feature>
<protein>
    <submittedName>
        <fullName evidence="2">Uncharacterized protein</fullName>
    </submittedName>
</protein>